<gene>
    <name evidence="1" type="ORF">SAMN05421780_1047</name>
</gene>
<dbReference type="OrthoDB" id="9800461at2"/>
<name>A0A1I1HLI3_9BACT</name>
<dbReference type="RefSeq" id="WP_091510371.1">
    <property type="nucleotide sequence ID" value="NZ_FOLE01000004.1"/>
</dbReference>
<evidence type="ECO:0008006" key="3">
    <source>
        <dbReference type="Google" id="ProtNLM"/>
    </source>
</evidence>
<evidence type="ECO:0000313" key="2">
    <source>
        <dbReference type="Proteomes" id="UP000199514"/>
    </source>
</evidence>
<dbReference type="Proteomes" id="UP000199514">
    <property type="component" value="Unassembled WGS sequence"/>
</dbReference>
<keyword evidence="2" id="KW-1185">Reference proteome</keyword>
<dbReference type="STRING" id="927664.SAMN05421780_1047"/>
<dbReference type="AlphaFoldDB" id="A0A1I1HLI3"/>
<dbReference type="EMBL" id="FOLE01000004">
    <property type="protein sequence ID" value="SFC24686.1"/>
    <property type="molecule type" value="Genomic_DNA"/>
</dbReference>
<proteinExistence type="predicted"/>
<organism evidence="1 2">
    <name type="scientific">Flexibacter flexilis DSM 6793</name>
    <dbReference type="NCBI Taxonomy" id="927664"/>
    <lineage>
        <taxon>Bacteria</taxon>
        <taxon>Pseudomonadati</taxon>
        <taxon>Bacteroidota</taxon>
        <taxon>Cytophagia</taxon>
        <taxon>Cytophagales</taxon>
        <taxon>Flexibacteraceae</taxon>
        <taxon>Flexibacter</taxon>
    </lineage>
</organism>
<protein>
    <recommendedName>
        <fullName evidence="3">DUF3052 domain-containing protein</fullName>
    </recommendedName>
</protein>
<sequence>MSVLKKLQYKQQKEIVVLNAPPEFNAVLETVGSETAIHTALEQCQQPELALVFVKTKEEINNIAPALCAKLQDDQLLWFAYPKKSSRKYKSTINRDKGWSVFGQAGFEPVMQVAIDADWSALRFRKVAFIKTMTRNADFAMSEEGKAKTKPKDLK</sequence>
<reference evidence="1 2" key="1">
    <citation type="submission" date="2016-10" db="EMBL/GenBank/DDBJ databases">
        <authorList>
            <person name="de Groot N.N."/>
        </authorList>
    </citation>
    <scope>NUCLEOTIDE SEQUENCE [LARGE SCALE GENOMIC DNA]</scope>
    <source>
        <strain evidence="1 2">DSM 6793</strain>
    </source>
</reference>
<evidence type="ECO:0000313" key="1">
    <source>
        <dbReference type="EMBL" id="SFC24686.1"/>
    </source>
</evidence>
<accession>A0A1I1HLI3</accession>